<feature type="domain" description="JmjC" evidence="3">
    <location>
        <begin position="305"/>
        <end position="463"/>
    </location>
</feature>
<keyword evidence="5" id="KW-1185">Reference proteome</keyword>
<dbReference type="Gene3D" id="2.60.120.650">
    <property type="entry name" value="Cupin"/>
    <property type="match status" value="1"/>
</dbReference>
<protein>
    <recommendedName>
        <fullName evidence="3">JmjC domain-containing protein</fullName>
    </recommendedName>
</protein>
<feature type="region of interest" description="Disordered" evidence="2">
    <location>
        <begin position="743"/>
        <end position="776"/>
    </location>
</feature>
<dbReference type="SUPFAM" id="SSF51197">
    <property type="entry name" value="Clavaminate synthase-like"/>
    <property type="match status" value="1"/>
</dbReference>
<dbReference type="Proteomes" id="UP001178507">
    <property type="component" value="Unassembled WGS sequence"/>
</dbReference>
<dbReference type="SUPFAM" id="SSF48403">
    <property type="entry name" value="Ankyrin repeat"/>
    <property type="match status" value="1"/>
</dbReference>
<dbReference type="InterPro" id="IPR002110">
    <property type="entry name" value="Ankyrin_rpt"/>
</dbReference>
<sequence length="776" mass="85656">MFEPEEPESYNENKMWYAQLVGPELSDYGPGKWRAAIPSSSGVVVCPPWNASHVLLIDPRDSAQIQVDLIGEDLGPSKGKWRSGVLGVDGNIYCPPWFASHVLQIDPIDGTTALIGPKFPADEMGKEGDSIGLGDGELDDENWGKWMDGVLAPDGCLYCQPWCFNRVLRIDTRNGAVELIGPDLGWAPDKYRAAIVATDGAIYCPPFNAKRVLRIDMASGSVSFMGSRLRWSPRMRPSQLNRRLEGFDKTAEPLLIQGALGDLTSASRSEFAEAFREERVTLTRRLEYQSQTGQKAEAEATTFGAWAEELALEASVPFVFQFADQNLRQRIESVYGIPRLLQNSSQRVFVSAGKVSKGIALHQHVRTWVLVLAGRKTWYVAPPQPLEIPAYRHASEHDLLAAGLKRCTQNPGEVVFLPKGWWHSTFQQENWTLAIGGQGQSIGTNVIPSDLRSLSKKQFRALREETISNGHRSTMELLLKSKGVNSKGWTMVHDAVDQGQLPMLQLLKEKGLDMDATDVEGPDYGQRRGKWWTGGMSLVNTIICPPHSAGQVLQIDLFRQACALVGRDFGEDEAKYRAVVQSNDGCFYSPPCNAPQVLCIDPVTPDADFIGPDFCAGGFKWVTAGLGEDGCVYSPPWLAHKALRIDVPNRWARQIGKNQGWGGGKWEVMCAHEDGFFYCPPLCATDTLCLDSVLATTELLAPDLGKTSKKWRCAARSCHGDLFCPPFGHEQVLRLTFKSLQLESRGTSKNESKDAPSSSRTTKDVPANDPPETICE</sequence>
<dbReference type="PROSITE" id="PS50297">
    <property type="entry name" value="ANK_REP_REGION"/>
    <property type="match status" value="1"/>
</dbReference>
<evidence type="ECO:0000313" key="5">
    <source>
        <dbReference type="Proteomes" id="UP001178507"/>
    </source>
</evidence>
<dbReference type="SMART" id="SM00558">
    <property type="entry name" value="JmjC"/>
    <property type="match status" value="1"/>
</dbReference>
<dbReference type="EMBL" id="CAUJNA010000180">
    <property type="protein sequence ID" value="CAJ1373210.1"/>
    <property type="molecule type" value="Genomic_DNA"/>
</dbReference>
<proteinExistence type="predicted"/>
<dbReference type="InterPro" id="IPR003347">
    <property type="entry name" value="JmjC_dom"/>
</dbReference>
<accession>A0AA36HR32</accession>
<organism evidence="4 5">
    <name type="scientific">Effrenium voratum</name>
    <dbReference type="NCBI Taxonomy" id="2562239"/>
    <lineage>
        <taxon>Eukaryota</taxon>
        <taxon>Sar</taxon>
        <taxon>Alveolata</taxon>
        <taxon>Dinophyceae</taxon>
        <taxon>Suessiales</taxon>
        <taxon>Symbiodiniaceae</taxon>
        <taxon>Effrenium</taxon>
    </lineage>
</organism>
<dbReference type="PANTHER" id="PTHR12480">
    <property type="entry name" value="ARGININE DEMETHYLASE AND LYSYL-HYDROXYLASE JMJD"/>
    <property type="match status" value="1"/>
</dbReference>
<gene>
    <name evidence="4" type="ORF">EVOR1521_LOCUS3096</name>
</gene>
<dbReference type="AlphaFoldDB" id="A0AA36HR32"/>
<evidence type="ECO:0000259" key="3">
    <source>
        <dbReference type="PROSITE" id="PS51184"/>
    </source>
</evidence>
<dbReference type="InterPro" id="IPR036770">
    <property type="entry name" value="Ankyrin_rpt-contain_sf"/>
</dbReference>
<dbReference type="SUPFAM" id="SSF101898">
    <property type="entry name" value="NHL repeat"/>
    <property type="match status" value="1"/>
</dbReference>
<evidence type="ECO:0000256" key="2">
    <source>
        <dbReference type="SAM" id="MobiDB-lite"/>
    </source>
</evidence>
<dbReference type="InterPro" id="IPR050910">
    <property type="entry name" value="JMJD6_ArgDemeth/LysHydrox"/>
</dbReference>
<keyword evidence="1" id="KW-0040">ANK repeat</keyword>
<feature type="repeat" description="ANK" evidence="1">
    <location>
        <begin position="487"/>
        <end position="519"/>
    </location>
</feature>
<name>A0AA36HR32_9DINO</name>
<evidence type="ECO:0000256" key="1">
    <source>
        <dbReference type="PROSITE-ProRule" id="PRU00023"/>
    </source>
</evidence>
<evidence type="ECO:0000313" key="4">
    <source>
        <dbReference type="EMBL" id="CAJ1373210.1"/>
    </source>
</evidence>
<dbReference type="Gene3D" id="1.25.40.20">
    <property type="entry name" value="Ankyrin repeat-containing domain"/>
    <property type="match status" value="1"/>
</dbReference>
<reference evidence="4" key="1">
    <citation type="submission" date="2023-08" db="EMBL/GenBank/DDBJ databases">
        <authorList>
            <person name="Chen Y."/>
            <person name="Shah S."/>
            <person name="Dougan E. K."/>
            <person name="Thang M."/>
            <person name="Chan C."/>
        </authorList>
    </citation>
    <scope>NUCLEOTIDE SEQUENCE</scope>
</reference>
<comment type="caution">
    <text evidence="4">The sequence shown here is derived from an EMBL/GenBank/DDBJ whole genome shotgun (WGS) entry which is preliminary data.</text>
</comment>
<dbReference type="PROSITE" id="PS50088">
    <property type="entry name" value="ANK_REPEAT"/>
    <property type="match status" value="1"/>
</dbReference>
<dbReference type="PROSITE" id="PS51184">
    <property type="entry name" value="JMJC"/>
    <property type="match status" value="1"/>
</dbReference>